<reference evidence="1 2" key="1">
    <citation type="submission" date="2016-03" db="EMBL/GenBank/DDBJ databases">
        <title>Genome sequencing of Psychrobacter alimentarius PAMC 27889.</title>
        <authorList>
            <person name="Lee J."/>
            <person name="Kim O.-S."/>
        </authorList>
    </citation>
    <scope>NUCLEOTIDE SEQUENCE [LARGE SCALE GENOMIC DNA]</scope>
    <source>
        <strain evidence="1 2">PAMC 27889</strain>
    </source>
</reference>
<name>A0ABN4N3B2_9GAMM</name>
<organism evidence="1 2">
    <name type="scientific">Psychrobacter alimentarius</name>
    <dbReference type="NCBI Taxonomy" id="261164"/>
    <lineage>
        <taxon>Bacteria</taxon>
        <taxon>Pseudomonadati</taxon>
        <taxon>Pseudomonadota</taxon>
        <taxon>Gammaproteobacteria</taxon>
        <taxon>Moraxellales</taxon>
        <taxon>Moraxellaceae</taxon>
        <taxon>Psychrobacter</taxon>
    </lineage>
</organism>
<dbReference type="Proteomes" id="UP000076104">
    <property type="component" value="Chromosome"/>
</dbReference>
<keyword evidence="2" id="KW-1185">Reference proteome</keyword>
<gene>
    <name evidence="1" type="ORF">A3K91_1616</name>
</gene>
<protein>
    <submittedName>
        <fullName evidence="1">Uncharacterized protein</fullName>
    </submittedName>
</protein>
<accession>A0ABN4N3B2</accession>
<evidence type="ECO:0000313" key="1">
    <source>
        <dbReference type="EMBL" id="AMT97217.1"/>
    </source>
</evidence>
<sequence length="46" mass="5056">MSTINIKVNGQAETVAEHTVVTQDGTPTVLQATDKRRYSYGAPSYR</sequence>
<proteinExistence type="predicted"/>
<dbReference type="EMBL" id="CP014945">
    <property type="protein sequence ID" value="AMT97217.1"/>
    <property type="molecule type" value="Genomic_DNA"/>
</dbReference>
<evidence type="ECO:0000313" key="2">
    <source>
        <dbReference type="Proteomes" id="UP000076104"/>
    </source>
</evidence>